<proteinExistence type="predicted"/>
<name>A0A1B1TE24_9ARCH</name>
<dbReference type="InterPro" id="IPR034904">
    <property type="entry name" value="FSCA_dom_sf"/>
</dbReference>
<evidence type="ECO:0008006" key="2">
    <source>
        <dbReference type="Google" id="ProtNLM"/>
    </source>
</evidence>
<accession>A0A1B1TE24</accession>
<reference evidence="1" key="1">
    <citation type="submission" date="2014-11" db="EMBL/GenBank/DDBJ databases">
        <authorList>
            <person name="Zhu J."/>
            <person name="Qi W."/>
            <person name="Song R."/>
        </authorList>
    </citation>
    <scope>NUCLEOTIDE SEQUENCE</scope>
</reference>
<dbReference type="SUPFAM" id="SSF117916">
    <property type="entry name" value="Fe-S cluster assembly (FSCA) domain-like"/>
    <property type="match status" value="1"/>
</dbReference>
<reference evidence="1" key="2">
    <citation type="journal article" date="2015" name="ISME J.">
        <title>A new class of marine Euryarchaeota group II from the Mediterranean deep chlorophyll maximum.</title>
        <authorList>
            <person name="Martin-Cuadrado A.B."/>
            <person name="Garcia-Heredia I."/>
            <person name="Molto A.G."/>
            <person name="Lopez-Ubeda R."/>
            <person name="Kimes N."/>
            <person name="Lopez-Garcia P."/>
            <person name="Moreira D."/>
            <person name="Rodriguez-Valera F."/>
        </authorList>
    </citation>
    <scope>NUCLEOTIDE SEQUENCE</scope>
</reference>
<dbReference type="EMBL" id="KP211892">
    <property type="protein sequence ID" value="ANV80539.1"/>
    <property type="molecule type" value="Genomic_DNA"/>
</dbReference>
<protein>
    <recommendedName>
        <fullName evidence="2">NIF system FeS cluster assembly NifU C-terminal domain-containing protein</fullName>
    </recommendedName>
</protein>
<sequence>MSNHPDNKLPVTEDLSESYRKQIEDVIKEEAMRRISESQNPEELERLSTLSLVKLFESNDSDLIPALMSRLGVVRAALDGHGGGLLVSSAEIETNNIGERVLSLILDLDGACVSCGAAPGTLKGIQDDLLMDKEVVSVRFTVSMLEWFDEIQKEFVLKFGGVVFV</sequence>
<evidence type="ECO:0000313" key="1">
    <source>
        <dbReference type="EMBL" id="ANV80539.1"/>
    </source>
</evidence>
<organism evidence="1">
    <name type="scientific">uncultured Poseidoniia archaeon</name>
    <dbReference type="NCBI Taxonomy" id="1697135"/>
    <lineage>
        <taxon>Archaea</taxon>
        <taxon>Methanobacteriati</taxon>
        <taxon>Thermoplasmatota</taxon>
        <taxon>Candidatus Poseidoniia</taxon>
        <taxon>environmental samples</taxon>
    </lineage>
</organism>
<dbReference type="AlphaFoldDB" id="A0A1B1TE24"/>